<feature type="transmembrane region" description="Helical" evidence="7">
    <location>
        <begin position="337"/>
        <end position="364"/>
    </location>
</feature>
<evidence type="ECO:0000256" key="5">
    <source>
        <dbReference type="ARBA" id="ARBA00023136"/>
    </source>
</evidence>
<feature type="transmembrane region" description="Helical" evidence="7">
    <location>
        <begin position="422"/>
        <end position="444"/>
    </location>
</feature>
<feature type="domain" description="ABC3 transporter permease C-terminal" evidence="8">
    <location>
        <begin position="247"/>
        <end position="370"/>
    </location>
</feature>
<comment type="caution">
    <text evidence="9">The sequence shown here is derived from an EMBL/GenBank/DDBJ whole genome shotgun (WGS) entry which is preliminary data.</text>
</comment>
<evidence type="ECO:0000256" key="6">
    <source>
        <dbReference type="ARBA" id="ARBA00038076"/>
    </source>
</evidence>
<feature type="domain" description="ABC3 transporter permease C-terminal" evidence="8">
    <location>
        <begin position="706"/>
        <end position="823"/>
    </location>
</feature>
<feature type="transmembrane region" description="Helical" evidence="7">
    <location>
        <begin position="746"/>
        <end position="775"/>
    </location>
</feature>
<evidence type="ECO:0000256" key="7">
    <source>
        <dbReference type="SAM" id="Phobius"/>
    </source>
</evidence>
<evidence type="ECO:0000259" key="8">
    <source>
        <dbReference type="Pfam" id="PF02687"/>
    </source>
</evidence>
<proteinExistence type="inferred from homology"/>
<feature type="transmembrane region" description="Helical" evidence="7">
    <location>
        <begin position="795"/>
        <end position="819"/>
    </location>
</feature>
<keyword evidence="10" id="KW-1185">Reference proteome</keyword>
<dbReference type="InterPro" id="IPR050250">
    <property type="entry name" value="Macrolide_Exporter_MacB"/>
</dbReference>
<comment type="subcellular location">
    <subcellularLocation>
        <location evidence="1">Cell membrane</location>
        <topology evidence="1">Multi-pass membrane protein</topology>
    </subcellularLocation>
</comment>
<organism evidence="9 10">
    <name type="scientific">Streptomyces lanatus</name>
    <dbReference type="NCBI Taxonomy" id="66900"/>
    <lineage>
        <taxon>Bacteria</taxon>
        <taxon>Bacillati</taxon>
        <taxon>Actinomycetota</taxon>
        <taxon>Actinomycetes</taxon>
        <taxon>Kitasatosporales</taxon>
        <taxon>Streptomycetaceae</taxon>
        <taxon>Streptomyces</taxon>
    </lineage>
</organism>
<dbReference type="EMBL" id="JBEPFB010000007">
    <property type="protein sequence ID" value="MER7374545.1"/>
    <property type="molecule type" value="Genomic_DNA"/>
</dbReference>
<feature type="transmembrane region" description="Helical" evidence="7">
    <location>
        <begin position="243"/>
        <end position="268"/>
    </location>
</feature>
<evidence type="ECO:0000256" key="2">
    <source>
        <dbReference type="ARBA" id="ARBA00022475"/>
    </source>
</evidence>
<keyword evidence="3 7" id="KW-0812">Transmembrane</keyword>
<evidence type="ECO:0000313" key="10">
    <source>
        <dbReference type="Proteomes" id="UP001486207"/>
    </source>
</evidence>
<reference evidence="9 10" key="1">
    <citation type="submission" date="2024-06" db="EMBL/GenBank/DDBJ databases">
        <title>The Natural Products Discovery Center: Release of the First 8490 Sequenced Strains for Exploring Actinobacteria Biosynthetic Diversity.</title>
        <authorList>
            <person name="Kalkreuter E."/>
            <person name="Kautsar S.A."/>
            <person name="Yang D."/>
            <person name="Bader C.D."/>
            <person name="Teijaro C.N."/>
            <person name="Fluegel L."/>
            <person name="Davis C.M."/>
            <person name="Simpson J.R."/>
            <person name="Lauterbach L."/>
            <person name="Steele A.D."/>
            <person name="Gui C."/>
            <person name="Meng S."/>
            <person name="Li G."/>
            <person name="Viehrig K."/>
            <person name="Ye F."/>
            <person name="Su P."/>
            <person name="Kiefer A.F."/>
            <person name="Nichols A."/>
            <person name="Cepeda A.J."/>
            <person name="Yan W."/>
            <person name="Fan B."/>
            <person name="Jiang Y."/>
            <person name="Adhikari A."/>
            <person name="Zheng C.-J."/>
            <person name="Schuster L."/>
            <person name="Cowan T.M."/>
            <person name="Smanski M.J."/>
            <person name="Chevrette M.G."/>
            <person name="De Carvalho L.P.S."/>
            <person name="Shen B."/>
        </authorList>
    </citation>
    <scope>NUCLEOTIDE SEQUENCE [LARGE SCALE GENOMIC DNA]</scope>
    <source>
        <strain evidence="9 10">NPDC000155</strain>
    </source>
</reference>
<feature type="transmembrane region" description="Helical" evidence="7">
    <location>
        <begin position="706"/>
        <end position="725"/>
    </location>
</feature>
<protein>
    <submittedName>
        <fullName evidence="9">ABC transporter permease</fullName>
    </submittedName>
</protein>
<keyword evidence="4 7" id="KW-1133">Transmembrane helix</keyword>
<evidence type="ECO:0000256" key="4">
    <source>
        <dbReference type="ARBA" id="ARBA00022989"/>
    </source>
</evidence>
<evidence type="ECO:0000256" key="3">
    <source>
        <dbReference type="ARBA" id="ARBA00022692"/>
    </source>
</evidence>
<name>A0ABV1XSX7_9ACTN</name>
<feature type="transmembrane region" description="Helical" evidence="7">
    <location>
        <begin position="478"/>
        <end position="499"/>
    </location>
</feature>
<gene>
    <name evidence="9" type="ORF">ABT384_18080</name>
</gene>
<keyword evidence="2" id="KW-1003">Cell membrane</keyword>
<dbReference type="InterPro" id="IPR003838">
    <property type="entry name" value="ABC3_permease_C"/>
</dbReference>
<dbReference type="PANTHER" id="PTHR30572:SF4">
    <property type="entry name" value="ABC TRANSPORTER PERMEASE YTRF"/>
    <property type="match status" value="1"/>
</dbReference>
<dbReference type="PANTHER" id="PTHR30572">
    <property type="entry name" value="MEMBRANE COMPONENT OF TRANSPORTER-RELATED"/>
    <property type="match status" value="1"/>
</dbReference>
<accession>A0ABV1XSX7</accession>
<dbReference type="RefSeq" id="WP_229911903.1">
    <property type="nucleotide sequence ID" value="NZ_BNBM01000007.1"/>
</dbReference>
<evidence type="ECO:0000256" key="1">
    <source>
        <dbReference type="ARBA" id="ARBA00004651"/>
    </source>
</evidence>
<evidence type="ECO:0000313" key="9">
    <source>
        <dbReference type="EMBL" id="MER7374545.1"/>
    </source>
</evidence>
<keyword evidence="5 7" id="KW-0472">Membrane</keyword>
<feature type="transmembrane region" description="Helical" evidence="7">
    <location>
        <begin position="295"/>
        <end position="317"/>
    </location>
</feature>
<feature type="transmembrane region" description="Helical" evidence="7">
    <location>
        <begin position="391"/>
        <end position="410"/>
    </location>
</feature>
<dbReference type="Pfam" id="PF02687">
    <property type="entry name" value="FtsX"/>
    <property type="match status" value="2"/>
</dbReference>
<dbReference type="Proteomes" id="UP001486207">
    <property type="component" value="Unassembled WGS sequence"/>
</dbReference>
<sequence>MAFQTLRGRWVSFLGTVVALVLGVAQVAAMGLLLTAVRDLPDRPAERFADAPAVVMPYDPNWNPAHHDLGVRSLPQAKGVSQDLLRKVSGTGGTVVDRAFHAQLEGGPKDQVGHPWPVAGFGGYALRDGRAPASDREIVVPSDQARTGDKVTVLTAAGVGTYTVSGTVSPVGWENAVFFTDPEAARLAPRINALVALGPIEEVRKAVRTAAGKDAEVLTGHNRHKADASEARDREALDNTITLVPVMASVAGTTAVFVVASTFAFAVIQRRREIALLRTVGATPRQVRRMIRNEALLVSGSASAVGTVLGLLGAQLLADMLIGLDISPPWFRIEPSLHWTVLAPLAAAFLTGVLVALCGVTVAARRAGRIRPVEALREAAVDDSGMTPGRLLLGVTGLVGAAGLTAWIALGNPALVLSPSAYALALLVPVLTAAVLAPLAVGPFTRLLMRPLRHVSGPIAMLVRESVRTSRRRTAATAAPILLTVGLTFSLLSATAALGTARDNGLRNQVSSDYALAPDGTPGISPQVVEKVSRIEGVQVAAPILTTIYIQDEGRLEVNDGLVVDGDAALKRMMNLKVVEGSLDAMDDNSTVVPDVWGKHAGSKLKALMADGTETSLRIAATYHAVRGEDAAYLPQRFAGTAAYARDGLARRAYISLDSGTDPATATTAIRKAVAGTGARFITKGQLAASESAHTRHLTEVRQRSITVIVVTFCFIAILNTLLMSTTDRRRDVAVLRMTGATPTQVIRFFIAESLLVTAIGVTLAAIATALNLTALWAALHDLFGTPPSRVPHTVIATITATTAISTLLALIGTVLPVIKALRARTVQLAGIRD</sequence>
<comment type="similarity">
    <text evidence="6">Belongs to the ABC-4 integral membrane protein family.</text>
</comment>